<dbReference type="SUPFAM" id="SSF48452">
    <property type="entry name" value="TPR-like"/>
    <property type="match status" value="1"/>
</dbReference>
<evidence type="ECO:0008006" key="3">
    <source>
        <dbReference type="Google" id="ProtNLM"/>
    </source>
</evidence>
<dbReference type="Gene3D" id="1.25.40.10">
    <property type="entry name" value="Tetratricopeptide repeat domain"/>
    <property type="match status" value="1"/>
</dbReference>
<keyword evidence="2" id="KW-1185">Reference proteome</keyword>
<gene>
    <name evidence="1" type="ORF">GCM10009433_09150</name>
</gene>
<organism evidence="1 2">
    <name type="scientific">Psychroflexus lacisalsi</name>
    <dbReference type="NCBI Taxonomy" id="503928"/>
    <lineage>
        <taxon>Bacteria</taxon>
        <taxon>Pseudomonadati</taxon>
        <taxon>Bacteroidota</taxon>
        <taxon>Flavobacteriia</taxon>
        <taxon>Flavobacteriales</taxon>
        <taxon>Flavobacteriaceae</taxon>
        <taxon>Psychroflexus</taxon>
    </lineage>
</organism>
<name>A0ABP3VEV5_9FLAO</name>
<dbReference type="Proteomes" id="UP001500185">
    <property type="component" value="Unassembled WGS sequence"/>
</dbReference>
<dbReference type="EMBL" id="BAAAGG010000005">
    <property type="protein sequence ID" value="GAA0755023.1"/>
    <property type="molecule type" value="Genomic_DNA"/>
</dbReference>
<evidence type="ECO:0000313" key="1">
    <source>
        <dbReference type="EMBL" id="GAA0755023.1"/>
    </source>
</evidence>
<accession>A0ABP3VEV5</accession>
<protein>
    <recommendedName>
        <fullName evidence="3">Tetratricopeptide repeat protein</fullName>
    </recommendedName>
</protein>
<reference evidence="2" key="1">
    <citation type="journal article" date="2019" name="Int. J. Syst. Evol. Microbiol.">
        <title>The Global Catalogue of Microorganisms (GCM) 10K type strain sequencing project: providing services to taxonomists for standard genome sequencing and annotation.</title>
        <authorList>
            <consortium name="The Broad Institute Genomics Platform"/>
            <consortium name="The Broad Institute Genome Sequencing Center for Infectious Disease"/>
            <person name="Wu L."/>
            <person name="Ma J."/>
        </authorList>
    </citation>
    <scope>NUCLEOTIDE SEQUENCE [LARGE SCALE GENOMIC DNA]</scope>
    <source>
        <strain evidence="2">JCM 16231</strain>
    </source>
</reference>
<proteinExistence type="predicted"/>
<sequence>MKIFFFLFISPLFLCSQNSFETGKNAFEAGEHLKAVSVLKAVLKDKPSDKMVRDYLGQAYASLERWEESAEVNESLVEDFPKNAEYHFRYGGALGLVAKNSNPFKAVSLIGDVKFHLKKAIELDLKHVNSRWALLQMYLELPGIIGGSESTSRKYASELKSISPVDGALAFGYIERELKNYDKAEVHYRQAVELGQSEMTYKELAELYKRSDNKSAFFQTLELGIKKLNSIEMASVYVDRALTLNQNERKALKILNTLDLVGLNSEEKEKLNRLKSQLDY</sequence>
<dbReference type="RefSeq" id="WP_224453459.1">
    <property type="nucleotide sequence ID" value="NZ_BAAAGG010000005.1"/>
</dbReference>
<dbReference type="InterPro" id="IPR011990">
    <property type="entry name" value="TPR-like_helical_dom_sf"/>
</dbReference>
<evidence type="ECO:0000313" key="2">
    <source>
        <dbReference type="Proteomes" id="UP001500185"/>
    </source>
</evidence>
<comment type="caution">
    <text evidence="1">The sequence shown here is derived from an EMBL/GenBank/DDBJ whole genome shotgun (WGS) entry which is preliminary data.</text>
</comment>